<dbReference type="Pfam" id="PF00059">
    <property type="entry name" value="Lectin_C"/>
    <property type="match status" value="1"/>
</dbReference>
<evidence type="ECO:0000259" key="1">
    <source>
        <dbReference type="PROSITE" id="PS50041"/>
    </source>
</evidence>
<dbReference type="PANTHER" id="PTHR22801">
    <property type="entry name" value="LITHOSTATHINE"/>
    <property type="match status" value="1"/>
</dbReference>
<protein>
    <submittedName>
        <fullName evidence="3">Uncharacterized protein LOC118417119</fullName>
    </submittedName>
</protein>
<dbReference type="InterPro" id="IPR001304">
    <property type="entry name" value="C-type_lectin-like"/>
</dbReference>
<reference evidence="3" key="2">
    <citation type="submission" date="2025-08" db="UniProtKB">
        <authorList>
            <consortium name="RefSeq"/>
        </authorList>
    </citation>
    <scope>IDENTIFICATION</scope>
    <source>
        <strain evidence="3">S238N-H82</strain>
        <tissue evidence="3">Testes</tissue>
    </source>
</reference>
<dbReference type="GeneID" id="118417119"/>
<name>A0A9J7L914_BRAFL</name>
<dbReference type="CDD" id="cd00037">
    <property type="entry name" value="CLECT"/>
    <property type="match status" value="1"/>
</dbReference>
<dbReference type="PROSITE" id="PS50041">
    <property type="entry name" value="C_TYPE_LECTIN_2"/>
    <property type="match status" value="1"/>
</dbReference>
<keyword evidence="2" id="KW-1185">Reference proteome</keyword>
<dbReference type="InterPro" id="IPR016187">
    <property type="entry name" value="CTDL_fold"/>
</dbReference>
<sequence length="242" mass="26665">MTPSGSVLSTQQITWSLTFDMEPILATTPRYIRFFNDAGTEVHAIDTSSSDLQLSGNTLSFTTAPNVFAAGGHYILVDQGVVMSPSSGCATGGPAFAGISDSSTWTFNARPCPEGYDYQFGIQKCLHLHRRPMTYLDARAYCQSRGGGIFQLDDAADVSRVKAALAGRRVGMWVGLTDEVTEGTFVWEAGTALASGDFTDWAGDGFDHNGRFRHCVQMKRKFQWRWVVRSCRRARSLFFCQP</sequence>
<dbReference type="InterPro" id="IPR016186">
    <property type="entry name" value="C-type_lectin-like/link_sf"/>
</dbReference>
<accession>A0A9J7L914</accession>
<dbReference type="SUPFAM" id="SSF56436">
    <property type="entry name" value="C-type lectin-like"/>
    <property type="match status" value="1"/>
</dbReference>
<proteinExistence type="predicted"/>
<evidence type="ECO:0000313" key="2">
    <source>
        <dbReference type="Proteomes" id="UP000001554"/>
    </source>
</evidence>
<dbReference type="OrthoDB" id="2142683at2759"/>
<feature type="domain" description="C-type lectin" evidence="1">
    <location>
        <begin position="124"/>
        <end position="233"/>
    </location>
</feature>
<gene>
    <name evidence="3" type="primary">LOC118417119</name>
</gene>
<dbReference type="Gene3D" id="3.10.100.10">
    <property type="entry name" value="Mannose-Binding Protein A, subunit A"/>
    <property type="match status" value="1"/>
</dbReference>
<dbReference type="KEGG" id="bfo:118417119"/>
<dbReference type="PANTHER" id="PTHR22801:SF63">
    <property type="entry name" value="C-TYPE LECTIN DOMAIN-CONTAINING PROTEIN"/>
    <property type="match status" value="1"/>
</dbReference>
<evidence type="ECO:0000313" key="3">
    <source>
        <dbReference type="RefSeq" id="XP_035678418.1"/>
    </source>
</evidence>
<dbReference type="RefSeq" id="XP_035678418.1">
    <property type="nucleotide sequence ID" value="XM_035822525.1"/>
</dbReference>
<organism evidence="2 3">
    <name type="scientific">Branchiostoma floridae</name>
    <name type="common">Florida lancelet</name>
    <name type="synonym">Amphioxus</name>
    <dbReference type="NCBI Taxonomy" id="7739"/>
    <lineage>
        <taxon>Eukaryota</taxon>
        <taxon>Metazoa</taxon>
        <taxon>Chordata</taxon>
        <taxon>Cephalochordata</taxon>
        <taxon>Leptocardii</taxon>
        <taxon>Amphioxiformes</taxon>
        <taxon>Branchiostomatidae</taxon>
        <taxon>Branchiostoma</taxon>
    </lineage>
</organism>
<reference evidence="2" key="1">
    <citation type="journal article" date="2020" name="Nat. Ecol. Evol.">
        <title>Deeply conserved synteny resolves early events in vertebrate evolution.</title>
        <authorList>
            <person name="Simakov O."/>
            <person name="Marletaz F."/>
            <person name="Yue J.X."/>
            <person name="O'Connell B."/>
            <person name="Jenkins J."/>
            <person name="Brandt A."/>
            <person name="Calef R."/>
            <person name="Tung C.H."/>
            <person name="Huang T.K."/>
            <person name="Schmutz J."/>
            <person name="Satoh N."/>
            <person name="Yu J.K."/>
            <person name="Putnam N.H."/>
            <person name="Green R.E."/>
            <person name="Rokhsar D.S."/>
        </authorList>
    </citation>
    <scope>NUCLEOTIDE SEQUENCE [LARGE SCALE GENOMIC DNA]</scope>
    <source>
        <strain evidence="2">S238N-H82</strain>
    </source>
</reference>
<dbReference type="SMART" id="SM00034">
    <property type="entry name" value="CLECT"/>
    <property type="match status" value="1"/>
</dbReference>
<dbReference type="Proteomes" id="UP000001554">
    <property type="component" value="Chromosome 6"/>
</dbReference>
<dbReference type="AlphaFoldDB" id="A0A9J7L914"/>
<dbReference type="InterPro" id="IPR050801">
    <property type="entry name" value="Ca-Dep_Lectins_ImmuneDev"/>
</dbReference>